<name>A0A2U3KLK3_9FIRM</name>
<evidence type="ECO:0000313" key="2">
    <source>
        <dbReference type="Proteomes" id="UP000238916"/>
    </source>
</evidence>
<organism evidence="1 2">
    <name type="scientific">Candidatus Desulfosporosinus infrequens</name>
    <dbReference type="NCBI Taxonomy" id="2043169"/>
    <lineage>
        <taxon>Bacteria</taxon>
        <taxon>Bacillati</taxon>
        <taxon>Bacillota</taxon>
        <taxon>Clostridia</taxon>
        <taxon>Eubacteriales</taxon>
        <taxon>Desulfitobacteriaceae</taxon>
        <taxon>Desulfosporosinus</taxon>
    </lineage>
</organism>
<dbReference type="Proteomes" id="UP000238916">
    <property type="component" value="Unassembled WGS sequence"/>
</dbReference>
<evidence type="ECO:0000313" key="1">
    <source>
        <dbReference type="EMBL" id="SPF40538.1"/>
    </source>
</evidence>
<sequence>MPGIHFAAAGQGILYSLTNPSTAGDFRYPLSPSFLHIYLRR</sequence>
<protein>
    <submittedName>
        <fullName evidence="1">Uncharacterized protein</fullName>
    </submittedName>
</protein>
<dbReference type="EMBL" id="OMOF01000140">
    <property type="protein sequence ID" value="SPF40538.1"/>
    <property type="molecule type" value="Genomic_DNA"/>
</dbReference>
<dbReference type="AlphaFoldDB" id="A0A2U3KLK3"/>
<proteinExistence type="predicted"/>
<accession>A0A2U3KLK3</accession>
<gene>
    <name evidence="1" type="ORF">SBF1_2240007</name>
</gene>
<reference evidence="2" key="1">
    <citation type="submission" date="2018-02" db="EMBL/GenBank/DDBJ databases">
        <authorList>
            <person name="Hausmann B."/>
        </authorList>
    </citation>
    <scope>NUCLEOTIDE SEQUENCE [LARGE SCALE GENOMIC DNA]</scope>
    <source>
        <strain evidence="2">Peat soil MAG SbF1</strain>
    </source>
</reference>